<dbReference type="Gene3D" id="3.10.20.90">
    <property type="entry name" value="Phosphatidylinositol 3-kinase Catalytic Subunit, Chain A, domain 1"/>
    <property type="match status" value="1"/>
</dbReference>
<reference evidence="14 16" key="1">
    <citation type="submission" date="2015-10" db="EMBL/GenBank/DDBJ databases">
        <title>The cercosporin biosynthetic gene cluster was horizontally transferred to several fungal lineages and shown to be expanded in Cercospora beticola based on microsynteny with recipient genomes.</title>
        <authorList>
            <person name="De Jonge R."/>
            <person name="Ebert M.K."/>
            <person name="Suttle J.C."/>
            <person name="Jurick Ii W.M."/>
            <person name="Secor G.A."/>
            <person name="Thomma B.P."/>
            <person name="Van De Peer Y."/>
            <person name="Bolton M.D."/>
        </authorList>
    </citation>
    <scope>NUCLEOTIDE SEQUENCE [LARGE SCALE GENOMIC DNA]</scope>
    <source>
        <strain evidence="14 16">09-40</strain>
    </source>
</reference>
<keyword evidence="8 11" id="KW-0378">Hydrolase</keyword>
<dbReference type="InterPro" id="IPR057766">
    <property type="entry name" value="Znf-C2H2_OTU1-like_C"/>
</dbReference>
<keyword evidence="17" id="KW-1185">Reference proteome</keyword>
<evidence type="ECO:0000256" key="6">
    <source>
        <dbReference type="ARBA" id="ARBA00022771"/>
    </source>
</evidence>
<dbReference type="EMBL" id="LKMD01000102">
    <property type="protein sequence ID" value="PIA97656.1"/>
    <property type="molecule type" value="Genomic_DNA"/>
</dbReference>
<dbReference type="Pfam" id="PF24560">
    <property type="entry name" value="zf-C2H2_OTU1_C"/>
    <property type="match status" value="1"/>
</dbReference>
<evidence type="ECO:0000256" key="3">
    <source>
        <dbReference type="ARBA" id="ARBA00022490"/>
    </source>
</evidence>
<keyword evidence="3 11" id="KW-0963">Cytoplasm</keyword>
<feature type="compositionally biased region" description="Low complexity" evidence="12">
    <location>
        <begin position="94"/>
        <end position="107"/>
    </location>
</feature>
<dbReference type="GO" id="GO:0036503">
    <property type="term" value="P:ERAD pathway"/>
    <property type="evidence" value="ECO:0007669"/>
    <property type="project" value="TreeGrafter"/>
</dbReference>
<feature type="domain" description="OTU" evidence="13">
    <location>
        <begin position="151"/>
        <end position="272"/>
    </location>
</feature>
<dbReference type="EC" id="3.4.19.12" evidence="11"/>
<comment type="subcellular location">
    <subcellularLocation>
        <location evidence="2 11">Cytoplasm</location>
    </subcellularLocation>
</comment>
<dbReference type="InterPro" id="IPR038765">
    <property type="entry name" value="Papain-like_cys_pep_sf"/>
</dbReference>
<keyword evidence="5" id="KW-0479">Metal-binding</keyword>
<dbReference type="Gene3D" id="3.90.70.80">
    <property type="match status" value="1"/>
</dbReference>
<accession>A0A2G5HYQ1</accession>
<dbReference type="InterPro" id="IPR003323">
    <property type="entry name" value="OTU_dom"/>
</dbReference>
<keyword evidence="6" id="KW-0863">Zinc-finger</keyword>
<dbReference type="Pfam" id="PF21403">
    <property type="entry name" value="OTU1_UBXL"/>
    <property type="match status" value="1"/>
</dbReference>
<sequence>MTGAIRLRVRGPDGQATISIDSQASWSDLMHSISDKTGVADFDLKYGFPPQPLNTESISGQTKLADLPFKLNGEQLTLNPRTIQNTLSQPMAGTTPSTSTTKPLPSKQQISPPSHKASDFPPEPLSLTRKPAPDMAVDPPEIEVPQLEGLMVLRVMPDDNSCMFRALSSAVLGSTLDGMTELRSVVAQEIQSKPSFYTEGVLEKAPDDYCRWIQREDSWGGGIELSILSQKFDIEICSIDVQTLRVDKFNEGKPTRCILVYSGIHYDVCAVTAYSGADPVYDRKVFDVMHLQDNEEIDGGALVAALQLCRVLQDRHYYTDTHGFALKCGTCGDSGKGQSWAQDHAKKTGHTDFGEA</sequence>
<dbReference type="Proteomes" id="UP001302367">
    <property type="component" value="Chromosome 2"/>
</dbReference>
<dbReference type="SUPFAM" id="SSF54001">
    <property type="entry name" value="Cysteine proteinases"/>
    <property type="match status" value="1"/>
</dbReference>
<keyword evidence="9 11" id="KW-0788">Thiol protease</keyword>
<reference evidence="15 17" key="2">
    <citation type="submission" date="2023-09" db="EMBL/GenBank/DDBJ databases">
        <title>Complete-Gapless Cercospora beticola genome.</title>
        <authorList>
            <person name="Wyatt N.A."/>
            <person name="Spanner R.E."/>
            <person name="Bolton M.D."/>
        </authorList>
    </citation>
    <scope>NUCLEOTIDE SEQUENCE [LARGE SCALE GENOMIC DNA]</scope>
    <source>
        <strain evidence="15">Cb09-40</strain>
    </source>
</reference>
<dbReference type="InterPro" id="IPR048857">
    <property type="entry name" value="OTU1_Ubl"/>
</dbReference>
<dbReference type="GO" id="GO:0016579">
    <property type="term" value="P:protein deubiquitination"/>
    <property type="evidence" value="ECO:0007669"/>
    <property type="project" value="TreeGrafter"/>
</dbReference>
<evidence type="ECO:0000259" key="13">
    <source>
        <dbReference type="PROSITE" id="PS50802"/>
    </source>
</evidence>
<dbReference type="GO" id="GO:0030968">
    <property type="term" value="P:endoplasmic reticulum unfolded protein response"/>
    <property type="evidence" value="ECO:0007669"/>
    <property type="project" value="TreeGrafter"/>
</dbReference>
<evidence type="ECO:0000256" key="9">
    <source>
        <dbReference type="ARBA" id="ARBA00022807"/>
    </source>
</evidence>
<evidence type="ECO:0000256" key="2">
    <source>
        <dbReference type="ARBA" id="ARBA00004496"/>
    </source>
</evidence>
<evidence type="ECO:0000256" key="12">
    <source>
        <dbReference type="SAM" id="MobiDB-lite"/>
    </source>
</evidence>
<evidence type="ECO:0000256" key="8">
    <source>
        <dbReference type="ARBA" id="ARBA00022801"/>
    </source>
</evidence>
<keyword evidence="7 11" id="KW-0833">Ubl conjugation pathway</keyword>
<evidence type="ECO:0000256" key="11">
    <source>
        <dbReference type="RuleBase" id="RU367104"/>
    </source>
</evidence>
<dbReference type="PANTHER" id="PTHR13312:SF0">
    <property type="entry name" value="UBIQUITIN THIOESTERASE OTU1"/>
    <property type="match status" value="1"/>
</dbReference>
<dbReference type="Proteomes" id="UP000230605">
    <property type="component" value="Chromosome 2"/>
</dbReference>
<evidence type="ECO:0000313" key="17">
    <source>
        <dbReference type="Proteomes" id="UP001302367"/>
    </source>
</evidence>
<name>A0A2G5HYQ1_CERBT</name>
<dbReference type="FunFam" id="3.90.70.80:FF:000016">
    <property type="entry name" value="Putative ubiquitin thioesterase otu1"/>
    <property type="match status" value="1"/>
</dbReference>
<evidence type="ECO:0000256" key="7">
    <source>
        <dbReference type="ARBA" id="ARBA00022786"/>
    </source>
</evidence>
<dbReference type="GO" id="GO:0004843">
    <property type="term" value="F:cysteine-type deubiquitinase activity"/>
    <property type="evidence" value="ECO:0007669"/>
    <property type="project" value="UniProtKB-UniRule"/>
</dbReference>
<keyword evidence="10" id="KW-0862">Zinc</keyword>
<dbReference type="EMBL" id="CP134185">
    <property type="protein sequence ID" value="WPA98271.1"/>
    <property type="molecule type" value="Genomic_DNA"/>
</dbReference>
<evidence type="ECO:0000256" key="10">
    <source>
        <dbReference type="ARBA" id="ARBA00022833"/>
    </source>
</evidence>
<dbReference type="OrthoDB" id="65596at2759"/>
<evidence type="ECO:0000256" key="5">
    <source>
        <dbReference type="ARBA" id="ARBA00022723"/>
    </source>
</evidence>
<proteinExistence type="predicted"/>
<evidence type="ECO:0000256" key="4">
    <source>
        <dbReference type="ARBA" id="ARBA00022670"/>
    </source>
</evidence>
<dbReference type="PANTHER" id="PTHR13312">
    <property type="entry name" value="HIV-INDUCED PROTEIN-7-LIKE PROTEASE"/>
    <property type="match status" value="1"/>
</dbReference>
<gene>
    <name evidence="14" type="ORF">CB0940_05696</name>
    <name evidence="15" type="ORF">RHO25_002883</name>
</gene>
<dbReference type="AlphaFoldDB" id="A0A2G5HYQ1"/>
<feature type="region of interest" description="Disordered" evidence="12">
    <location>
        <begin position="84"/>
        <end position="131"/>
    </location>
</feature>
<keyword evidence="4" id="KW-0645">Protease</keyword>
<dbReference type="Pfam" id="PF02338">
    <property type="entry name" value="OTU"/>
    <property type="match status" value="1"/>
</dbReference>
<dbReference type="PROSITE" id="PS50802">
    <property type="entry name" value="OTU"/>
    <property type="match status" value="1"/>
</dbReference>
<organism evidence="14 16">
    <name type="scientific">Cercospora beticola</name>
    <name type="common">Sugarbeet leaf spot fungus</name>
    <dbReference type="NCBI Taxonomy" id="122368"/>
    <lineage>
        <taxon>Eukaryota</taxon>
        <taxon>Fungi</taxon>
        <taxon>Dikarya</taxon>
        <taxon>Ascomycota</taxon>
        <taxon>Pezizomycotina</taxon>
        <taxon>Dothideomycetes</taxon>
        <taxon>Dothideomycetidae</taxon>
        <taxon>Mycosphaerellales</taxon>
        <taxon>Mycosphaerellaceae</taxon>
        <taxon>Cercospora</taxon>
    </lineage>
</organism>
<dbReference type="GO" id="GO:0005829">
    <property type="term" value="C:cytosol"/>
    <property type="evidence" value="ECO:0007669"/>
    <property type="project" value="TreeGrafter"/>
</dbReference>
<evidence type="ECO:0000313" key="14">
    <source>
        <dbReference type="EMBL" id="PIA97656.1"/>
    </source>
</evidence>
<dbReference type="GO" id="GO:0008270">
    <property type="term" value="F:zinc ion binding"/>
    <property type="evidence" value="ECO:0007669"/>
    <property type="project" value="UniProtKB-KW"/>
</dbReference>
<evidence type="ECO:0000313" key="15">
    <source>
        <dbReference type="EMBL" id="WPA98271.1"/>
    </source>
</evidence>
<evidence type="ECO:0000313" key="16">
    <source>
        <dbReference type="Proteomes" id="UP000230605"/>
    </source>
</evidence>
<comment type="catalytic activity">
    <reaction evidence="1 11">
        <text>Thiol-dependent hydrolysis of ester, thioester, amide, peptide and isopeptide bonds formed by the C-terminal Gly of ubiquitin (a 76-residue protein attached to proteins as an intracellular targeting signal).</text>
        <dbReference type="EC" id="3.4.19.12"/>
    </reaction>
</comment>
<dbReference type="CDD" id="cd22745">
    <property type="entry name" value="OTU_OTU1"/>
    <property type="match status" value="1"/>
</dbReference>
<protein>
    <recommendedName>
        <fullName evidence="11">Ubiquitin thioesterase OTU</fullName>
        <ecNumber evidence="11">3.4.19.12</ecNumber>
    </recommendedName>
</protein>
<dbReference type="GO" id="GO:0005634">
    <property type="term" value="C:nucleus"/>
    <property type="evidence" value="ECO:0007669"/>
    <property type="project" value="TreeGrafter"/>
</dbReference>
<evidence type="ECO:0000256" key="1">
    <source>
        <dbReference type="ARBA" id="ARBA00000707"/>
    </source>
</evidence>
<comment type="function">
    <text evidence="11">Hydrolase that can remove conjugated ubiquitin from proteins and may therefore play an important regulatory role at the level of protein turnover by preventing degradation.</text>
</comment>